<evidence type="ECO:0000313" key="3">
    <source>
        <dbReference type="EMBL" id="MBB3088960.1"/>
    </source>
</evidence>
<protein>
    <submittedName>
        <fullName evidence="3">PPOX class probable F420-dependent enzyme</fullName>
    </submittedName>
</protein>
<keyword evidence="1" id="KW-0560">Oxidoreductase</keyword>
<accession>A0A7W5F881</accession>
<feature type="domain" description="Pyridoxamine 5'-phosphate oxidase N-terminal" evidence="2">
    <location>
        <begin position="8"/>
        <end position="130"/>
    </location>
</feature>
<dbReference type="GO" id="GO:0016627">
    <property type="term" value="F:oxidoreductase activity, acting on the CH-CH group of donors"/>
    <property type="evidence" value="ECO:0007669"/>
    <property type="project" value="TreeGrafter"/>
</dbReference>
<dbReference type="PANTHER" id="PTHR35176:SF2">
    <property type="entry name" value="F420H(2)-DEPENDENT REDUCTASE RV1155"/>
    <property type="match status" value="1"/>
</dbReference>
<sequence>MRHEEQWARERFAGARVARLATVSTEGAPRIVPIVFALVGDVILTAVDHKPKSTTRLRRLEDVAANPNVSLLVDAYDDDWSQLWWARADGVARVHATHDLAPLVAKYADYQAHPPTGPVIVIEIARWSGWSAT</sequence>
<dbReference type="NCBIfam" id="TIGR03668">
    <property type="entry name" value="Rv0121_F420"/>
    <property type="match status" value="1"/>
</dbReference>
<proteinExistence type="predicted"/>
<dbReference type="GO" id="GO:0005829">
    <property type="term" value="C:cytosol"/>
    <property type="evidence" value="ECO:0007669"/>
    <property type="project" value="TreeGrafter"/>
</dbReference>
<name>A0A7W5F881_9ACTN</name>
<organism evidence="3 4">
    <name type="scientific">Nocardioides albus</name>
    <dbReference type="NCBI Taxonomy" id="1841"/>
    <lineage>
        <taxon>Bacteria</taxon>
        <taxon>Bacillati</taxon>
        <taxon>Actinomycetota</taxon>
        <taxon>Actinomycetes</taxon>
        <taxon>Propionibacteriales</taxon>
        <taxon>Nocardioidaceae</taxon>
        <taxon>Nocardioides</taxon>
    </lineage>
</organism>
<gene>
    <name evidence="3" type="ORF">FHS12_001906</name>
</gene>
<dbReference type="GO" id="GO:0070967">
    <property type="term" value="F:coenzyme F420 binding"/>
    <property type="evidence" value="ECO:0007669"/>
    <property type="project" value="TreeGrafter"/>
</dbReference>
<dbReference type="InterPro" id="IPR052019">
    <property type="entry name" value="F420H2_bilvrd_red/Heme_oxyg"/>
</dbReference>
<dbReference type="RefSeq" id="WP_183544570.1">
    <property type="nucleotide sequence ID" value="NZ_BMQT01000002.1"/>
</dbReference>
<evidence type="ECO:0000256" key="1">
    <source>
        <dbReference type="ARBA" id="ARBA00023002"/>
    </source>
</evidence>
<dbReference type="Proteomes" id="UP000577707">
    <property type="component" value="Unassembled WGS sequence"/>
</dbReference>
<reference evidence="3 4" key="1">
    <citation type="submission" date="2020-08" db="EMBL/GenBank/DDBJ databases">
        <title>Genomic Encyclopedia of Type Strains, Phase III (KMG-III): the genomes of soil and plant-associated and newly described type strains.</title>
        <authorList>
            <person name="Whitman W."/>
        </authorList>
    </citation>
    <scope>NUCLEOTIDE SEQUENCE [LARGE SCALE GENOMIC DNA]</scope>
    <source>
        <strain evidence="3 4">CECT 3302</strain>
    </source>
</reference>
<dbReference type="AlphaFoldDB" id="A0A7W5F881"/>
<evidence type="ECO:0000259" key="2">
    <source>
        <dbReference type="Pfam" id="PF01243"/>
    </source>
</evidence>
<dbReference type="EMBL" id="JACHXG010000004">
    <property type="protein sequence ID" value="MBB3088960.1"/>
    <property type="molecule type" value="Genomic_DNA"/>
</dbReference>
<comment type="caution">
    <text evidence="3">The sequence shown here is derived from an EMBL/GenBank/DDBJ whole genome shotgun (WGS) entry which is preliminary data.</text>
</comment>
<keyword evidence="4" id="KW-1185">Reference proteome</keyword>
<dbReference type="InterPro" id="IPR012349">
    <property type="entry name" value="Split_barrel_FMN-bd"/>
</dbReference>
<dbReference type="InterPro" id="IPR011576">
    <property type="entry name" value="Pyridox_Oxase_N"/>
</dbReference>
<evidence type="ECO:0000313" key="4">
    <source>
        <dbReference type="Proteomes" id="UP000577707"/>
    </source>
</evidence>
<dbReference type="SUPFAM" id="SSF50475">
    <property type="entry name" value="FMN-binding split barrel"/>
    <property type="match status" value="1"/>
</dbReference>
<dbReference type="PANTHER" id="PTHR35176">
    <property type="entry name" value="HEME OXYGENASE HI_0854-RELATED"/>
    <property type="match status" value="1"/>
</dbReference>
<dbReference type="InterPro" id="IPR019967">
    <property type="entry name" value="F420-dep_enz_PPOX_Rv0121"/>
</dbReference>
<dbReference type="Gene3D" id="2.30.110.10">
    <property type="entry name" value="Electron Transport, Fmn-binding Protein, Chain A"/>
    <property type="match status" value="1"/>
</dbReference>
<dbReference type="Pfam" id="PF01243">
    <property type="entry name" value="PNPOx_N"/>
    <property type="match status" value="1"/>
</dbReference>